<gene>
    <name evidence="1" type="ORF">D9757_014720</name>
</gene>
<dbReference type="Proteomes" id="UP000518752">
    <property type="component" value="Unassembled WGS sequence"/>
</dbReference>
<protein>
    <submittedName>
        <fullName evidence="1">Uncharacterized protein</fullName>
    </submittedName>
</protein>
<dbReference type="GO" id="GO:0004867">
    <property type="term" value="F:serine-type endopeptidase inhibitor activity"/>
    <property type="evidence" value="ECO:0007669"/>
    <property type="project" value="InterPro"/>
</dbReference>
<proteinExistence type="predicted"/>
<dbReference type="AlphaFoldDB" id="A0A8H5D6J5"/>
<sequence>MEALSNGKYYIRHLRNPVSRYHIEDASLNPKPVYSLPPGSDEQSWDIERIGDAYVFSNPNGAPTAAISRKGHEYLFAVINGEEPTKWKIESVVSAGFSLYVIKAADSGKFWVNSAPESDAPSTKMNQIEVKTLILQPVEPPRYPSEAVFEIARA</sequence>
<dbReference type="CDD" id="cd23428">
    <property type="entry name" value="beta-trefoil_Ricin_SPI"/>
    <property type="match status" value="1"/>
</dbReference>
<evidence type="ECO:0000313" key="1">
    <source>
        <dbReference type="EMBL" id="KAF5354435.1"/>
    </source>
</evidence>
<evidence type="ECO:0000313" key="2">
    <source>
        <dbReference type="Proteomes" id="UP000518752"/>
    </source>
</evidence>
<accession>A0A8H5D6J5</accession>
<dbReference type="EMBL" id="JAACJN010000263">
    <property type="protein sequence ID" value="KAF5354435.1"/>
    <property type="molecule type" value="Genomic_DNA"/>
</dbReference>
<organism evidence="1 2">
    <name type="scientific">Collybiopsis confluens</name>
    <dbReference type="NCBI Taxonomy" id="2823264"/>
    <lineage>
        <taxon>Eukaryota</taxon>
        <taxon>Fungi</taxon>
        <taxon>Dikarya</taxon>
        <taxon>Basidiomycota</taxon>
        <taxon>Agaricomycotina</taxon>
        <taxon>Agaricomycetes</taxon>
        <taxon>Agaricomycetidae</taxon>
        <taxon>Agaricales</taxon>
        <taxon>Marasmiineae</taxon>
        <taxon>Omphalotaceae</taxon>
        <taxon>Collybiopsis</taxon>
    </lineage>
</organism>
<dbReference type="InterPro" id="IPR031755">
    <property type="entry name" value="Inhibitor_I66"/>
</dbReference>
<comment type="caution">
    <text evidence="1">The sequence shown here is derived from an EMBL/GenBank/DDBJ whole genome shotgun (WGS) entry which is preliminary data.</text>
</comment>
<reference evidence="1 2" key="1">
    <citation type="journal article" date="2020" name="ISME J.">
        <title>Uncovering the hidden diversity of litter-decomposition mechanisms in mushroom-forming fungi.</title>
        <authorList>
            <person name="Floudas D."/>
            <person name="Bentzer J."/>
            <person name="Ahren D."/>
            <person name="Johansson T."/>
            <person name="Persson P."/>
            <person name="Tunlid A."/>
        </authorList>
    </citation>
    <scope>NUCLEOTIDE SEQUENCE [LARGE SCALE GENOMIC DNA]</scope>
    <source>
        <strain evidence="1 2">CBS 406.79</strain>
    </source>
</reference>
<dbReference type="Pfam" id="PF16850">
    <property type="entry name" value="Inhibitor_I66"/>
    <property type="match status" value="1"/>
</dbReference>
<name>A0A8H5D6J5_9AGAR</name>
<keyword evidence="2" id="KW-1185">Reference proteome</keyword>
<dbReference type="OrthoDB" id="3439489at2759"/>
<dbReference type="Gene3D" id="2.80.10.50">
    <property type="match status" value="1"/>
</dbReference>